<dbReference type="GO" id="GO:0009055">
    <property type="term" value="F:electron transfer activity"/>
    <property type="evidence" value="ECO:0007669"/>
    <property type="project" value="InterPro"/>
</dbReference>
<dbReference type="EMBL" id="UINC01013001">
    <property type="protein sequence ID" value="SVA56432.1"/>
    <property type="molecule type" value="Genomic_DNA"/>
</dbReference>
<evidence type="ECO:0000313" key="1">
    <source>
        <dbReference type="EMBL" id="SVA56432.1"/>
    </source>
</evidence>
<dbReference type="SUPFAM" id="SSF46626">
    <property type="entry name" value="Cytochrome c"/>
    <property type="match status" value="1"/>
</dbReference>
<gene>
    <name evidence="1" type="ORF">METZ01_LOCUS109286</name>
</gene>
<feature type="non-terminal residue" evidence="1">
    <location>
        <position position="59"/>
    </location>
</feature>
<protein>
    <recommendedName>
        <fullName evidence="2">Cytochrome c domain-containing protein</fullName>
    </recommendedName>
</protein>
<dbReference type="AlphaFoldDB" id="A0A381WVS8"/>
<evidence type="ECO:0008006" key="2">
    <source>
        <dbReference type="Google" id="ProtNLM"/>
    </source>
</evidence>
<accession>A0A381WVS8</accession>
<dbReference type="InterPro" id="IPR036909">
    <property type="entry name" value="Cyt_c-like_dom_sf"/>
</dbReference>
<sequence>MKKMIWLLLTIGIVWGQVDYTSQVQTIFTANCTSCHVYGHTSGLNLTSYAGVMAGGNTP</sequence>
<reference evidence="1" key="1">
    <citation type="submission" date="2018-05" db="EMBL/GenBank/DDBJ databases">
        <authorList>
            <person name="Lanie J.A."/>
            <person name="Ng W.-L."/>
            <person name="Kazmierczak K.M."/>
            <person name="Andrzejewski T.M."/>
            <person name="Davidsen T.M."/>
            <person name="Wayne K.J."/>
            <person name="Tettelin H."/>
            <person name="Glass J.I."/>
            <person name="Rusch D."/>
            <person name="Podicherti R."/>
            <person name="Tsui H.-C.T."/>
            <person name="Winkler M.E."/>
        </authorList>
    </citation>
    <scope>NUCLEOTIDE SEQUENCE</scope>
</reference>
<organism evidence="1">
    <name type="scientific">marine metagenome</name>
    <dbReference type="NCBI Taxonomy" id="408172"/>
    <lineage>
        <taxon>unclassified sequences</taxon>
        <taxon>metagenomes</taxon>
        <taxon>ecological metagenomes</taxon>
    </lineage>
</organism>
<dbReference type="GO" id="GO:0020037">
    <property type="term" value="F:heme binding"/>
    <property type="evidence" value="ECO:0007669"/>
    <property type="project" value="InterPro"/>
</dbReference>
<proteinExistence type="predicted"/>
<name>A0A381WVS8_9ZZZZ</name>